<evidence type="ECO:0000256" key="6">
    <source>
        <dbReference type="ARBA" id="ARBA00023136"/>
    </source>
</evidence>
<dbReference type="Proteomes" id="UP001527882">
    <property type="component" value="Unassembled WGS sequence"/>
</dbReference>
<comment type="subcellular location">
    <subcellularLocation>
        <location evidence="1 7">Cell membrane</location>
        <topology evidence="1 7">Multi-pass membrane protein</topology>
    </subcellularLocation>
</comment>
<dbReference type="EMBL" id="JAQAGZ010000001">
    <property type="protein sequence ID" value="MCZ8511016.1"/>
    <property type="molecule type" value="Genomic_DNA"/>
</dbReference>
<gene>
    <name evidence="9" type="ORF">O9H85_00910</name>
</gene>
<evidence type="ECO:0000256" key="7">
    <source>
        <dbReference type="RuleBase" id="RU363032"/>
    </source>
</evidence>
<dbReference type="InterPro" id="IPR035906">
    <property type="entry name" value="MetI-like_sf"/>
</dbReference>
<keyword evidence="10" id="KW-1185">Reference proteome</keyword>
<evidence type="ECO:0000256" key="1">
    <source>
        <dbReference type="ARBA" id="ARBA00004651"/>
    </source>
</evidence>
<evidence type="ECO:0000313" key="9">
    <source>
        <dbReference type="EMBL" id="MCZ8511016.1"/>
    </source>
</evidence>
<dbReference type="RefSeq" id="WP_269879389.1">
    <property type="nucleotide sequence ID" value="NZ_JAQAGZ010000001.1"/>
</dbReference>
<proteinExistence type="inferred from homology"/>
<feature type="transmembrane region" description="Helical" evidence="7">
    <location>
        <begin position="239"/>
        <end position="258"/>
    </location>
</feature>
<evidence type="ECO:0000256" key="4">
    <source>
        <dbReference type="ARBA" id="ARBA00022692"/>
    </source>
</evidence>
<dbReference type="SUPFAM" id="SSF161098">
    <property type="entry name" value="MetI-like"/>
    <property type="match status" value="1"/>
</dbReference>
<dbReference type="PANTHER" id="PTHR43744">
    <property type="entry name" value="ABC TRANSPORTER PERMEASE PROTEIN MG189-RELATED-RELATED"/>
    <property type="match status" value="1"/>
</dbReference>
<comment type="caution">
    <text evidence="9">The sequence shown here is derived from an EMBL/GenBank/DDBJ whole genome shotgun (WGS) entry which is preliminary data.</text>
</comment>
<reference evidence="9 10" key="1">
    <citation type="submission" date="2022-12" db="EMBL/GenBank/DDBJ databases">
        <title>Draft genome sequence of Paenibacillus sp. dW9.</title>
        <authorList>
            <person name="Choi E.-W."/>
            <person name="Kim D.-U."/>
        </authorList>
    </citation>
    <scope>NUCLEOTIDE SEQUENCE [LARGE SCALE GENOMIC DNA]</scope>
    <source>
        <strain evidence="10">dW9</strain>
    </source>
</reference>
<keyword evidence="2 7" id="KW-0813">Transport</keyword>
<feature type="transmembrane region" description="Helical" evidence="7">
    <location>
        <begin position="139"/>
        <end position="158"/>
    </location>
</feature>
<feature type="transmembrane region" description="Helical" evidence="7">
    <location>
        <begin position="9"/>
        <end position="30"/>
    </location>
</feature>
<feature type="transmembrane region" description="Helical" evidence="7">
    <location>
        <begin position="68"/>
        <end position="92"/>
    </location>
</feature>
<feature type="domain" description="ABC transmembrane type-1" evidence="8">
    <location>
        <begin position="69"/>
        <end position="258"/>
    </location>
</feature>
<evidence type="ECO:0000256" key="5">
    <source>
        <dbReference type="ARBA" id="ARBA00022989"/>
    </source>
</evidence>
<sequence length="273" mass="30511">MSNKWLSGLLYALLSIGGVLMVLPFLWMLSTSLKSPSEVMVMPPKWLPAALNVTNYAKAWSMASFSQYLLNSVIVTVVSTIGELITTILAAFAFSRLRFYGRDLLFTILLGTMMVPGEVLLIPNYVTLSQLGWIDRYEALIVPWLASMFAIFLLRQYFLSIPVQLYYAARIDGSGDFKYLWNIMVPLAKPALVTVVLFKAIGSWNAFLWPLIVTNTKEMRTLPVGLTSFTTEAGTDYELLMAASAMIVVPMLLLYLVFERYLIEGISRGGLKG</sequence>
<keyword evidence="6 7" id="KW-0472">Membrane</keyword>
<keyword evidence="3" id="KW-1003">Cell membrane</keyword>
<feature type="transmembrane region" description="Helical" evidence="7">
    <location>
        <begin position="179"/>
        <end position="201"/>
    </location>
</feature>
<comment type="similarity">
    <text evidence="7">Belongs to the binding-protein-dependent transport system permease family.</text>
</comment>
<keyword evidence="5 7" id="KW-1133">Transmembrane helix</keyword>
<evidence type="ECO:0000256" key="3">
    <source>
        <dbReference type="ARBA" id="ARBA00022475"/>
    </source>
</evidence>
<dbReference type="PANTHER" id="PTHR43744:SF12">
    <property type="entry name" value="ABC TRANSPORTER PERMEASE PROTEIN MG189-RELATED"/>
    <property type="match status" value="1"/>
</dbReference>
<evidence type="ECO:0000259" key="8">
    <source>
        <dbReference type="PROSITE" id="PS50928"/>
    </source>
</evidence>
<organism evidence="9 10">
    <name type="scientific">Paenibacillus gyeongsangnamensis</name>
    <dbReference type="NCBI Taxonomy" id="3388067"/>
    <lineage>
        <taxon>Bacteria</taxon>
        <taxon>Bacillati</taxon>
        <taxon>Bacillota</taxon>
        <taxon>Bacilli</taxon>
        <taxon>Bacillales</taxon>
        <taxon>Paenibacillaceae</taxon>
        <taxon>Paenibacillus</taxon>
    </lineage>
</organism>
<keyword evidence="4 7" id="KW-0812">Transmembrane</keyword>
<evidence type="ECO:0000256" key="2">
    <source>
        <dbReference type="ARBA" id="ARBA00022448"/>
    </source>
</evidence>
<evidence type="ECO:0000313" key="10">
    <source>
        <dbReference type="Proteomes" id="UP001527882"/>
    </source>
</evidence>
<feature type="transmembrane region" description="Helical" evidence="7">
    <location>
        <begin position="104"/>
        <end position="127"/>
    </location>
</feature>
<protein>
    <submittedName>
        <fullName evidence="9">Carbohydrate ABC transporter permease</fullName>
    </submittedName>
</protein>
<name>A0ABT4Q2B7_9BACL</name>
<dbReference type="Gene3D" id="1.10.3720.10">
    <property type="entry name" value="MetI-like"/>
    <property type="match status" value="1"/>
</dbReference>
<dbReference type="InterPro" id="IPR000515">
    <property type="entry name" value="MetI-like"/>
</dbReference>
<dbReference type="PROSITE" id="PS50928">
    <property type="entry name" value="ABC_TM1"/>
    <property type="match status" value="1"/>
</dbReference>
<dbReference type="Pfam" id="PF00528">
    <property type="entry name" value="BPD_transp_1"/>
    <property type="match status" value="1"/>
</dbReference>
<accession>A0ABT4Q2B7</accession>
<dbReference type="CDD" id="cd06261">
    <property type="entry name" value="TM_PBP2"/>
    <property type="match status" value="1"/>
</dbReference>